<dbReference type="Proteomes" id="UP000694923">
    <property type="component" value="Unplaced"/>
</dbReference>
<gene>
    <name evidence="2" type="primary">LOC103609786</name>
</gene>
<organism evidence="1 2">
    <name type="scientific">Galeopterus variegatus</name>
    <name type="common">Malayan flying lemur</name>
    <name type="synonym">Cynocephalus variegatus</name>
    <dbReference type="NCBI Taxonomy" id="482537"/>
    <lineage>
        <taxon>Eukaryota</taxon>
        <taxon>Metazoa</taxon>
        <taxon>Chordata</taxon>
        <taxon>Craniata</taxon>
        <taxon>Vertebrata</taxon>
        <taxon>Euteleostomi</taxon>
        <taxon>Mammalia</taxon>
        <taxon>Eutheria</taxon>
        <taxon>Euarchontoglires</taxon>
        <taxon>Dermoptera</taxon>
        <taxon>Cynocephalidae</taxon>
        <taxon>Galeopterus</taxon>
    </lineage>
</organism>
<evidence type="ECO:0000313" key="1">
    <source>
        <dbReference type="Proteomes" id="UP000694923"/>
    </source>
</evidence>
<evidence type="ECO:0000313" key="2">
    <source>
        <dbReference type="RefSeq" id="XP_008592294.1"/>
    </source>
</evidence>
<proteinExistence type="predicted"/>
<reference evidence="2" key="1">
    <citation type="submission" date="2025-08" db="UniProtKB">
        <authorList>
            <consortium name="RefSeq"/>
        </authorList>
    </citation>
    <scope>IDENTIFICATION</scope>
</reference>
<protein>
    <submittedName>
        <fullName evidence="2">Adenylate kinase 7-like</fullName>
    </submittedName>
</protein>
<dbReference type="SUPFAM" id="SSF51735">
    <property type="entry name" value="NAD(P)-binding Rossmann-fold domains"/>
    <property type="match status" value="1"/>
</dbReference>
<accession>A0ABM0SHF3</accession>
<dbReference type="PANTHER" id="PTHR48079">
    <property type="entry name" value="PROTEIN YEEZ"/>
    <property type="match status" value="1"/>
</dbReference>
<dbReference type="PANTHER" id="PTHR48079:SF6">
    <property type="entry name" value="NAD(P)-BINDING DOMAIN-CONTAINING PROTEIN-RELATED"/>
    <property type="match status" value="1"/>
</dbReference>
<dbReference type="Gene3D" id="3.40.50.720">
    <property type="entry name" value="NAD(P)-binding Rossmann-like Domain"/>
    <property type="match status" value="1"/>
</dbReference>
<dbReference type="InterPro" id="IPR036291">
    <property type="entry name" value="NAD(P)-bd_dom_sf"/>
</dbReference>
<name>A0ABM0SHF3_GALVR</name>
<dbReference type="RefSeq" id="XP_008592294.1">
    <property type="nucleotide sequence ID" value="XM_008594072.1"/>
</dbReference>
<dbReference type="InterPro" id="IPR051783">
    <property type="entry name" value="NAD(P)-dependent_oxidoreduct"/>
</dbReference>
<dbReference type="GeneID" id="103609786"/>
<feature type="non-terminal residue" evidence="2">
    <location>
        <position position="281"/>
    </location>
</feature>
<keyword evidence="1" id="KW-1185">Reference proteome</keyword>
<feature type="non-terminal residue" evidence="2">
    <location>
        <position position="1"/>
    </location>
</feature>
<sequence length="281" mass="31548">FLSNCVVGASLEEITEEEEEEDENKPTLLEASSAKLKEGTFQIVGTLSTPESHWPNFAVETYSAISREDLLMRLLECDVIVYNITESHQQVEEAIWAVSALNEEVSHFEKRKVFILVSTVMTWARSRPLDPDDTEVPFTEEEYRRRRNHPNFLDHINAEKMVLKFGKNAKKFATYVVAAGLQYGVEGGILHTFFKIAWLGEVPALPVFGDGTNVIPAIHVLDLAGVIQNIIDHVPKLHYLVAVDESVQTLEDIVKCISKNTGPGKVQKLPKENAFLTKDLT</sequence>